<name>A0A8K0X9K3_9PEZI</name>
<reference evidence="3" key="1">
    <citation type="journal article" date="2021" name="Nat. Commun.">
        <title>Genetic determinants of endophytism in the Arabidopsis root mycobiome.</title>
        <authorList>
            <person name="Mesny F."/>
            <person name="Miyauchi S."/>
            <person name="Thiergart T."/>
            <person name="Pickel B."/>
            <person name="Atanasova L."/>
            <person name="Karlsson M."/>
            <person name="Huettel B."/>
            <person name="Barry K.W."/>
            <person name="Haridas S."/>
            <person name="Chen C."/>
            <person name="Bauer D."/>
            <person name="Andreopoulos W."/>
            <person name="Pangilinan J."/>
            <person name="LaButti K."/>
            <person name="Riley R."/>
            <person name="Lipzen A."/>
            <person name="Clum A."/>
            <person name="Drula E."/>
            <person name="Henrissat B."/>
            <person name="Kohler A."/>
            <person name="Grigoriev I.V."/>
            <person name="Martin F.M."/>
            <person name="Hacquard S."/>
        </authorList>
    </citation>
    <scope>NUCLEOTIDE SEQUENCE</scope>
    <source>
        <strain evidence="3">MPI-CAGE-AT-0016</strain>
    </source>
</reference>
<dbReference type="OrthoDB" id="10514158at2759"/>
<evidence type="ECO:0000313" key="3">
    <source>
        <dbReference type="EMBL" id="KAH7375050.1"/>
    </source>
</evidence>
<keyword evidence="2" id="KW-0812">Transmembrane</keyword>
<dbReference type="AlphaFoldDB" id="A0A8K0X9K3"/>
<evidence type="ECO:0000313" key="4">
    <source>
        <dbReference type="Proteomes" id="UP000813385"/>
    </source>
</evidence>
<dbReference type="Proteomes" id="UP000813385">
    <property type="component" value="Unassembled WGS sequence"/>
</dbReference>
<keyword evidence="4" id="KW-1185">Reference proteome</keyword>
<comment type="caution">
    <text evidence="3">The sequence shown here is derived from an EMBL/GenBank/DDBJ whole genome shotgun (WGS) entry which is preliminary data.</text>
</comment>
<feature type="transmembrane region" description="Helical" evidence="2">
    <location>
        <begin position="113"/>
        <end position="133"/>
    </location>
</feature>
<organism evidence="3 4">
    <name type="scientific">Plectosphaerella cucumerina</name>
    <dbReference type="NCBI Taxonomy" id="40658"/>
    <lineage>
        <taxon>Eukaryota</taxon>
        <taxon>Fungi</taxon>
        <taxon>Dikarya</taxon>
        <taxon>Ascomycota</taxon>
        <taxon>Pezizomycotina</taxon>
        <taxon>Sordariomycetes</taxon>
        <taxon>Hypocreomycetidae</taxon>
        <taxon>Glomerellales</taxon>
        <taxon>Plectosphaerellaceae</taxon>
        <taxon>Plectosphaerella</taxon>
    </lineage>
</organism>
<accession>A0A8K0X9K3</accession>
<proteinExistence type="predicted"/>
<feature type="compositionally biased region" description="Low complexity" evidence="1">
    <location>
        <begin position="1"/>
        <end position="16"/>
    </location>
</feature>
<keyword evidence="2" id="KW-0472">Membrane</keyword>
<feature type="compositionally biased region" description="Low complexity" evidence="1">
    <location>
        <begin position="25"/>
        <end position="37"/>
    </location>
</feature>
<dbReference type="EMBL" id="JAGPXD010000001">
    <property type="protein sequence ID" value="KAH7375050.1"/>
    <property type="molecule type" value="Genomic_DNA"/>
</dbReference>
<keyword evidence="2" id="KW-1133">Transmembrane helix</keyword>
<gene>
    <name evidence="3" type="ORF">B0T11DRAFT_313725</name>
</gene>
<feature type="region of interest" description="Disordered" evidence="1">
    <location>
        <begin position="1"/>
        <end position="53"/>
    </location>
</feature>
<protein>
    <submittedName>
        <fullName evidence="3">Uncharacterized protein</fullName>
    </submittedName>
</protein>
<sequence>MSPSRHSSRSSSLPLHKLPRRDTTSTHSSSHPSFSRPNHMERPPRSPVSSIASYGWNGQPSPTLIARLTNTVRIHTPRRSTFPQPVASVLDRITSFAQRIAAAAPSRPSGMKILMLVLFALATALAVIDFIFIEAAITAPFAITEVKYIDCSAGRGEACTIVRVPAAEYVLDPIVLYEPREHQ</sequence>
<evidence type="ECO:0000256" key="2">
    <source>
        <dbReference type="SAM" id="Phobius"/>
    </source>
</evidence>
<evidence type="ECO:0000256" key="1">
    <source>
        <dbReference type="SAM" id="MobiDB-lite"/>
    </source>
</evidence>